<dbReference type="AlphaFoldDB" id="A0A0A0EFY5"/>
<dbReference type="Proteomes" id="UP000030004">
    <property type="component" value="Unassembled WGS sequence"/>
</dbReference>
<protein>
    <recommendedName>
        <fullName evidence="3">Thiamine biosynthesis protein ApbE</fullName>
    </recommendedName>
</protein>
<dbReference type="InterPro" id="IPR007183">
    <property type="entry name" value="UPF0280"/>
</dbReference>
<evidence type="ECO:0000313" key="1">
    <source>
        <dbReference type="EMBL" id="KGM49235.1"/>
    </source>
</evidence>
<dbReference type="STRING" id="1461694.ATO9_11260"/>
<accession>A0A0A0EFY5</accession>
<sequence>MSFIETARATAMPDGRLRLSHGPIDMIVTAEGPEAAVRAAYHRAQAAFLPLLNRLVEELPRLRSAEGPDLSGPVARRMQAATERFRPTFVTPMAAVAGAGADHVLAAMLQPGHGLTRAHVNNGGDIALWTSGMPLRLAICEDPVTGAAGARAEIGPDSGIGGIATSGWQGRSHSLGIADAVTVLARDAASADAAATLIANAIDLPGHPAVTRERACDIAPDSDLGDRMVVTGVAPLCDRQIAQALDAGEAVAQDYLDRGLILSACLAVQCARRIVGGAIAPVAGLTAQKTKDLTDA</sequence>
<dbReference type="PIRSF" id="PIRSF006421">
    <property type="entry name" value="UCP006421"/>
    <property type="match status" value="1"/>
</dbReference>
<dbReference type="InterPro" id="IPR003374">
    <property type="entry name" value="ApbE-like_sf"/>
</dbReference>
<comment type="caution">
    <text evidence="1">The sequence shown here is derived from an EMBL/GenBank/DDBJ whole genome shotgun (WGS) entry which is preliminary data.</text>
</comment>
<dbReference type="Gene3D" id="3.10.520.10">
    <property type="entry name" value="ApbE-like domains"/>
    <property type="match status" value="1"/>
</dbReference>
<dbReference type="RefSeq" id="WP_052418243.1">
    <property type="nucleotide sequence ID" value="NZ_AQQX01000003.1"/>
</dbReference>
<reference evidence="1 2" key="1">
    <citation type="journal article" date="2015" name="Antonie Van Leeuwenhoek">
        <title>Pseudooceanicola atlanticus gen. nov. sp. nov., isolated from surface seawater of the Atlantic Ocean and reclassification of Oceanicola batsensis, Oceanicola marinus, Oceanicola nitratireducens, Oceanicola nanhaiensis, Oceanicola antarcticus and Oceanicola flagellatus, as Pseudooceanicola batsensis comb. nov., Pseudooceanicola marinus comb. nov., Pseudooceanicola nitratireducens comb. nov., Pseudooceanicola nanhaiensis comb. nov., Pseudooceanicola antarcticus comb. nov., and Pseudooceanicola flagellatus comb. nov.</title>
        <authorList>
            <person name="Lai Q."/>
            <person name="Li G."/>
            <person name="Liu X."/>
            <person name="Du Y."/>
            <person name="Sun F."/>
            <person name="Shao Z."/>
        </authorList>
    </citation>
    <scope>NUCLEOTIDE SEQUENCE [LARGE SCALE GENOMIC DNA]</scope>
    <source>
        <strain evidence="1 2">22II-s11g</strain>
    </source>
</reference>
<dbReference type="eggNOG" id="COG2122">
    <property type="taxonomic scope" value="Bacteria"/>
</dbReference>
<keyword evidence="2" id="KW-1185">Reference proteome</keyword>
<proteinExistence type="predicted"/>
<dbReference type="NCBIfam" id="NF003322">
    <property type="entry name" value="PRK04334.1-2"/>
    <property type="match status" value="1"/>
</dbReference>
<evidence type="ECO:0008006" key="3">
    <source>
        <dbReference type="Google" id="ProtNLM"/>
    </source>
</evidence>
<name>A0A0A0EFY5_9RHOB</name>
<organism evidence="1 2">
    <name type="scientific">Pseudooceanicola atlanticus</name>
    <dbReference type="NCBI Taxonomy" id="1461694"/>
    <lineage>
        <taxon>Bacteria</taxon>
        <taxon>Pseudomonadati</taxon>
        <taxon>Pseudomonadota</taxon>
        <taxon>Alphaproteobacteria</taxon>
        <taxon>Rhodobacterales</taxon>
        <taxon>Paracoccaceae</taxon>
        <taxon>Pseudooceanicola</taxon>
    </lineage>
</organism>
<dbReference type="SUPFAM" id="SSF143631">
    <property type="entry name" value="ApbE-like"/>
    <property type="match status" value="1"/>
</dbReference>
<dbReference type="EMBL" id="AQQX01000003">
    <property type="protein sequence ID" value="KGM49235.1"/>
    <property type="molecule type" value="Genomic_DNA"/>
</dbReference>
<gene>
    <name evidence="1" type="ORF">ATO9_11260</name>
</gene>
<evidence type="ECO:0000313" key="2">
    <source>
        <dbReference type="Proteomes" id="UP000030004"/>
    </source>
</evidence>
<dbReference type="OrthoDB" id="9814719at2"/>